<dbReference type="Gene3D" id="2.40.50.480">
    <property type="match status" value="1"/>
</dbReference>
<evidence type="ECO:0000313" key="2">
    <source>
        <dbReference type="EMBL" id="TYS71788.1"/>
    </source>
</evidence>
<proteinExistence type="predicted"/>
<reference evidence="1 3" key="1">
    <citation type="submission" date="2017-04" db="EMBL/GenBank/DDBJ databases">
        <title>Complete Genome Sequence of the Bacillus horikoshii 20a strain from Cuatro Cienegas, Coahuila, Mexico.</title>
        <authorList>
            <person name="Zarza E."/>
            <person name="Alcaraz L.D."/>
            <person name="Aguilar-Salinas B."/>
            <person name="Islas A."/>
            <person name="Olmedo-Alvarez G."/>
        </authorList>
    </citation>
    <scope>NUCLEOTIDE SEQUENCE [LARGE SCALE GENOMIC DNA]</scope>
    <source>
        <strain evidence="1 3">20a</strain>
    </source>
</reference>
<evidence type="ECO:0000313" key="1">
    <source>
        <dbReference type="EMBL" id="ART75194.1"/>
    </source>
</evidence>
<accession>A0A1Y0CJC7</accession>
<protein>
    <submittedName>
        <fullName evidence="2">YxeA family protein</fullName>
    </submittedName>
</protein>
<dbReference type="OrthoDB" id="8719215at2"/>
<dbReference type="GeneID" id="96737527"/>
<evidence type="ECO:0000313" key="3">
    <source>
        <dbReference type="Proteomes" id="UP000195573"/>
    </source>
</evidence>
<dbReference type="InterPro" id="IPR036166">
    <property type="entry name" value="YxeA-like_sf"/>
</dbReference>
<dbReference type="RefSeq" id="WP_088017126.1">
    <property type="nucleotide sequence ID" value="NZ_CP020880.1"/>
</dbReference>
<dbReference type="PANTHER" id="PTHR36433:SF2">
    <property type="entry name" value="YXEA FAMILY PROTEIN"/>
    <property type="match status" value="1"/>
</dbReference>
<evidence type="ECO:0000313" key="4">
    <source>
        <dbReference type="Proteomes" id="UP000324517"/>
    </source>
</evidence>
<dbReference type="Proteomes" id="UP000324517">
    <property type="component" value="Unassembled WGS sequence"/>
</dbReference>
<dbReference type="PANTHER" id="PTHR36433">
    <property type="entry name" value="HYPOTHETICAL CYTOSOLIC PROTEIN"/>
    <property type="match status" value="1"/>
</dbReference>
<dbReference type="Pfam" id="PF06486">
    <property type="entry name" value="DUF1093"/>
    <property type="match status" value="1"/>
</dbReference>
<organism evidence="2 4">
    <name type="scientific">Sutcliffiella horikoshii</name>
    <dbReference type="NCBI Taxonomy" id="79883"/>
    <lineage>
        <taxon>Bacteria</taxon>
        <taxon>Bacillati</taxon>
        <taxon>Bacillota</taxon>
        <taxon>Bacilli</taxon>
        <taxon>Bacillales</taxon>
        <taxon>Bacillaceae</taxon>
        <taxon>Sutcliffiella</taxon>
    </lineage>
</organism>
<dbReference type="EMBL" id="VTET01000005">
    <property type="protein sequence ID" value="TYS71788.1"/>
    <property type="molecule type" value="Genomic_DNA"/>
</dbReference>
<name>A0A1Y0CJC7_9BACI</name>
<reference evidence="2 4" key="2">
    <citation type="submission" date="2019-08" db="EMBL/GenBank/DDBJ databases">
        <title>Bacillus genomes from the desert of Cuatro Cienegas, Coahuila.</title>
        <authorList>
            <person name="Olmedo-Alvarez G."/>
        </authorList>
    </citation>
    <scope>NUCLEOTIDE SEQUENCE [LARGE SCALE GENOMIC DNA]</scope>
    <source>
        <strain evidence="2 4">CH98b_3T</strain>
    </source>
</reference>
<dbReference type="SUPFAM" id="SSF159121">
    <property type="entry name" value="BC4932-like"/>
    <property type="match status" value="1"/>
</dbReference>
<dbReference type="KEGG" id="bhk:B4U37_03660"/>
<dbReference type="EMBL" id="CP020880">
    <property type="protein sequence ID" value="ART75194.1"/>
    <property type="molecule type" value="Genomic_DNA"/>
</dbReference>
<sequence>MKKFIIFVSGMFVLLVGIVLVLSNIDFNRLAKDNAYVQITKPTSVEEMKLDSGEIMTTYWYTLPAYHEDGRMIEVEFSASKELREEAYLMLYLTNEDNVTSYDEVTYEVYQRAVGGGA</sequence>
<dbReference type="NCBIfam" id="TIGR01655">
    <property type="entry name" value="yxeA_fam"/>
    <property type="match status" value="1"/>
</dbReference>
<dbReference type="AlphaFoldDB" id="A0A1Y0CJC7"/>
<dbReference type="Proteomes" id="UP000195573">
    <property type="component" value="Chromosome"/>
</dbReference>
<dbReference type="InterPro" id="IPR006542">
    <property type="entry name" value="DUF1093"/>
</dbReference>
<gene>
    <name evidence="1" type="ORF">B4U37_03660</name>
    <name evidence="2" type="ORF">FZC75_11540</name>
</gene>
<keyword evidence="3" id="KW-1185">Reference proteome</keyword>